<keyword evidence="1" id="KW-0479">Metal-binding</keyword>
<keyword evidence="5" id="KW-1185">Reference proteome</keyword>
<keyword evidence="3" id="KW-0472">Membrane</keyword>
<dbReference type="InterPro" id="IPR012334">
    <property type="entry name" value="Pectin_lyas_fold"/>
</dbReference>
<dbReference type="EMBL" id="JBHLWN010000102">
    <property type="protein sequence ID" value="MFC0215736.1"/>
    <property type="molecule type" value="Genomic_DNA"/>
</dbReference>
<comment type="caution">
    <text evidence="4">The sequence shown here is derived from an EMBL/GenBank/DDBJ whole genome shotgun (WGS) entry which is preliminary data.</text>
</comment>
<feature type="transmembrane region" description="Helical" evidence="3">
    <location>
        <begin position="33"/>
        <end position="53"/>
    </location>
</feature>
<dbReference type="RefSeq" id="WP_377473216.1">
    <property type="nucleotide sequence ID" value="NZ_JBHLWN010000102.1"/>
</dbReference>
<dbReference type="PANTHER" id="PTHR42970">
    <property type="entry name" value="PECTATE LYASE C-RELATED"/>
    <property type="match status" value="1"/>
</dbReference>
<dbReference type="InterPro" id="IPR013783">
    <property type="entry name" value="Ig-like_fold"/>
</dbReference>
<organism evidence="4 5">
    <name type="scientific">Paenibacillus chartarius</name>
    <dbReference type="NCBI Taxonomy" id="747481"/>
    <lineage>
        <taxon>Bacteria</taxon>
        <taxon>Bacillati</taxon>
        <taxon>Bacillota</taxon>
        <taxon>Bacilli</taxon>
        <taxon>Bacillales</taxon>
        <taxon>Paenibacillaceae</taxon>
        <taxon>Paenibacillus</taxon>
    </lineage>
</organism>
<proteinExistence type="predicted"/>
<evidence type="ECO:0000256" key="1">
    <source>
        <dbReference type="ARBA" id="ARBA00022723"/>
    </source>
</evidence>
<dbReference type="InterPro" id="IPR011050">
    <property type="entry name" value="Pectin_lyase_fold/virulence"/>
</dbReference>
<dbReference type="Gene3D" id="2.60.40.10">
    <property type="entry name" value="Immunoglobulins"/>
    <property type="match status" value="1"/>
</dbReference>
<dbReference type="SUPFAM" id="SSF51126">
    <property type="entry name" value="Pectin lyase-like"/>
    <property type="match status" value="1"/>
</dbReference>
<keyword evidence="2" id="KW-0325">Glycoprotein</keyword>
<dbReference type="Gene3D" id="2.60.120.200">
    <property type="match status" value="1"/>
</dbReference>
<evidence type="ECO:0000313" key="5">
    <source>
        <dbReference type="Proteomes" id="UP001589776"/>
    </source>
</evidence>
<keyword evidence="3" id="KW-0812">Transmembrane</keyword>
<dbReference type="PANTHER" id="PTHR42970:SF1">
    <property type="entry name" value="PECTATE LYASE C-RELATED"/>
    <property type="match status" value="1"/>
</dbReference>
<dbReference type="Proteomes" id="UP001589776">
    <property type="component" value="Unassembled WGS sequence"/>
</dbReference>
<evidence type="ECO:0000256" key="2">
    <source>
        <dbReference type="ARBA" id="ARBA00023180"/>
    </source>
</evidence>
<dbReference type="InterPro" id="IPR052063">
    <property type="entry name" value="Polysaccharide_Lyase_1"/>
</dbReference>
<evidence type="ECO:0000256" key="3">
    <source>
        <dbReference type="SAM" id="Phobius"/>
    </source>
</evidence>
<name>A0ABV6DSV8_9BACL</name>
<evidence type="ECO:0000313" key="4">
    <source>
        <dbReference type="EMBL" id="MFC0215736.1"/>
    </source>
</evidence>
<accession>A0ABV6DSV8</accession>
<reference evidence="4 5" key="1">
    <citation type="submission" date="2024-09" db="EMBL/GenBank/DDBJ databases">
        <authorList>
            <person name="Sun Q."/>
            <person name="Mori K."/>
        </authorList>
    </citation>
    <scope>NUCLEOTIDE SEQUENCE [LARGE SCALE GENOMIC DNA]</scope>
    <source>
        <strain evidence="4 5">CCM 7759</strain>
    </source>
</reference>
<gene>
    <name evidence="4" type="ORF">ACFFK0_25390</name>
</gene>
<keyword evidence="3" id="KW-1133">Transmembrane helix</keyword>
<dbReference type="Pfam" id="PF17957">
    <property type="entry name" value="Big_7"/>
    <property type="match status" value="1"/>
</dbReference>
<dbReference type="Gene3D" id="2.160.20.10">
    <property type="entry name" value="Single-stranded right-handed beta-helix, Pectin lyase-like"/>
    <property type="match status" value="1"/>
</dbReference>
<sequence length="864" mass="93039">MHAAEVGWSAIGQAGSCYTMQPMKRKSPRKKRGIAVISSISIALSVNLILPVFTAAAQAEEGRITAASIPAFPGAEGGGAYTSGGRGGGVYIVTNLLDYGPGEKPIEGSLRYGVSSTPKEGRTIVFHVSGTIELKDSLRLSSIKNLTIAGQTAPGNGITLAGWDTNISNSENIIIRYMSFRPGATNVFNGSDSMDALWGRDNKQFIIDHSSFSWNTDETLSTYRGENGTIQWSIVSESLTLSGHSKGRHGYGGIAGGDKTTFHHNLYVSHTSRNPRLGGGYAGKADAQHVAVLQFSNNVIYNWGFNTVYGGGFNFTNYMNNMGIAGPGTRDHVAGRVIDAGEAGKLGGFYITGNRINNTATGLLDGSSPYVKNSGDTGGNNQTFYRTEPYLSADSTGMNHGITNQGFDEYVRSGVKAADHKLLTDILARAGATYPRRDAIDARIVAEVEQGLGRYINTEHEVGGYVSDFGVIEEQRPADFDTNLNGMADKWEKAQGIWENPDAYKTITESGYTWLELYLNGLVDMEHIAENPEAKLTSPANNAQYDLGKAVPVEIRASSRFGHNISKVEVYNGSEYVGDAELRGGRYVYTIQGLQDATHYISARVIDTEGNATQTTAATIHVNTEPKSLAKEGWKSADIGNPELKGSASLTDGVITVKGSGKLGEREGAIEGSKEADATKDDFHFVYREMSGDLEFTVRLNEIGFADNHAFTGLMVRDELTDKSAAAALGLSWVKISKEYPWSAYLAGRDAKGGSFDEMTETLDSAASASKAGIQLVADIPFKLNGVAQGYWLKLGRKGDTFYAYGSLDGQTWTAIGERTIPMKKKIYAGFAVDSNDVANDLKQLNYAKFSNVSLTNGFEPMHN</sequence>
<protein>
    <submittedName>
        <fullName evidence="4">Ig-like domain-containing protein</fullName>
    </submittedName>
</protein>